<evidence type="ECO:0000256" key="4">
    <source>
        <dbReference type="ARBA" id="ARBA00023136"/>
    </source>
</evidence>
<keyword evidence="1" id="KW-1003">Cell membrane</keyword>
<dbReference type="EMBL" id="JAESVB010000005">
    <property type="protein sequence ID" value="MCB8876022.1"/>
    <property type="molecule type" value="Genomic_DNA"/>
</dbReference>
<evidence type="ECO:0000256" key="2">
    <source>
        <dbReference type="ARBA" id="ARBA00022692"/>
    </source>
</evidence>
<gene>
    <name evidence="6" type="ORF">ASILVAE211_12585</name>
</gene>
<keyword evidence="7" id="KW-1185">Reference proteome</keyword>
<organism evidence="6 7">
    <name type="scientific">Acidisoma silvae</name>
    <dbReference type="NCBI Taxonomy" id="2802396"/>
    <lineage>
        <taxon>Bacteria</taxon>
        <taxon>Pseudomonadati</taxon>
        <taxon>Pseudomonadota</taxon>
        <taxon>Alphaproteobacteria</taxon>
        <taxon>Acetobacterales</taxon>
        <taxon>Acidocellaceae</taxon>
        <taxon>Acidisoma</taxon>
    </lineage>
</organism>
<dbReference type="Proteomes" id="UP000708298">
    <property type="component" value="Unassembled WGS sequence"/>
</dbReference>
<comment type="caution">
    <text evidence="6">The sequence shown here is derived from an EMBL/GenBank/DDBJ whole genome shotgun (WGS) entry which is preliminary data.</text>
</comment>
<evidence type="ECO:0000313" key="6">
    <source>
        <dbReference type="EMBL" id="MCB8876022.1"/>
    </source>
</evidence>
<dbReference type="AlphaFoldDB" id="A0A963YS59"/>
<feature type="transmembrane region" description="Helical" evidence="5">
    <location>
        <begin position="45"/>
        <end position="64"/>
    </location>
</feature>
<evidence type="ECO:0000256" key="1">
    <source>
        <dbReference type="ARBA" id="ARBA00022475"/>
    </source>
</evidence>
<name>A0A963YS59_9PROT</name>
<keyword evidence="3 5" id="KW-1133">Transmembrane helix</keyword>
<dbReference type="Pfam" id="PF07869">
    <property type="entry name" value="DUF1656"/>
    <property type="match status" value="1"/>
</dbReference>
<accession>A0A963YS59</accession>
<keyword evidence="2 5" id="KW-0812">Transmembrane</keyword>
<evidence type="ECO:0000313" key="7">
    <source>
        <dbReference type="Proteomes" id="UP000708298"/>
    </source>
</evidence>
<keyword evidence="4 5" id="KW-0472">Membrane</keyword>
<evidence type="ECO:0000256" key="5">
    <source>
        <dbReference type="SAM" id="Phobius"/>
    </source>
</evidence>
<protein>
    <submittedName>
        <fullName evidence="6">DUF1656 domain-containing protein</fullName>
    </submittedName>
</protein>
<dbReference type="RefSeq" id="WP_227321683.1">
    <property type="nucleotide sequence ID" value="NZ_JAESVB010000005.1"/>
</dbReference>
<reference evidence="6" key="2">
    <citation type="submission" date="2021-01" db="EMBL/GenBank/DDBJ databases">
        <authorList>
            <person name="Mieszkin S."/>
            <person name="Pouder E."/>
            <person name="Alain K."/>
        </authorList>
    </citation>
    <scope>NUCLEOTIDE SEQUENCE</scope>
    <source>
        <strain evidence="6">HW T2.11</strain>
    </source>
</reference>
<feature type="transmembrane region" description="Helical" evidence="5">
    <location>
        <begin position="12"/>
        <end position="33"/>
    </location>
</feature>
<dbReference type="InterPro" id="IPR012451">
    <property type="entry name" value="DUF1656"/>
</dbReference>
<reference evidence="6" key="1">
    <citation type="journal article" date="2021" name="Microorganisms">
        <title>Acidisoma silvae sp. nov. and Acidisomacellulosilytica sp. nov., Two Acidophilic Bacteria Isolated from Decaying Wood, Hydrolyzing Cellulose and Producing Poly-3-hydroxybutyrate.</title>
        <authorList>
            <person name="Mieszkin S."/>
            <person name="Pouder E."/>
            <person name="Uroz S."/>
            <person name="Simon-Colin C."/>
            <person name="Alain K."/>
        </authorList>
    </citation>
    <scope>NUCLEOTIDE SEQUENCE</scope>
    <source>
        <strain evidence="6">HW T2.11</strain>
    </source>
</reference>
<evidence type="ECO:0000256" key="3">
    <source>
        <dbReference type="ARBA" id="ARBA00022989"/>
    </source>
</evidence>
<sequence>MFSEAQIDSILYAPIVLYCILGAIIFVPVRFILGRLRVFSFVWHPALFEVALYFIITGAIVLLAA</sequence>
<proteinExistence type="predicted"/>